<dbReference type="GO" id="GO:0019478">
    <property type="term" value="P:D-amino acid catabolic process"/>
    <property type="evidence" value="ECO:0007669"/>
    <property type="project" value="UniProtKB-UniRule"/>
</dbReference>
<dbReference type="Pfam" id="PF04414">
    <property type="entry name" value="tRNA_deacylase"/>
    <property type="match status" value="1"/>
</dbReference>
<keyword evidence="6" id="KW-1185">Reference proteome</keyword>
<dbReference type="Gene3D" id="3.40.630.50">
    <property type="entry name" value="AF0625-like"/>
    <property type="match status" value="1"/>
</dbReference>
<dbReference type="HOGENOM" id="CLU_056464_1_0_2"/>
<comment type="subunit">
    <text evidence="4">Monomer.</text>
</comment>
<keyword evidence="1 4" id="KW-0479">Metal-binding</keyword>
<dbReference type="GO" id="GO:0008270">
    <property type="term" value="F:zinc ion binding"/>
    <property type="evidence" value="ECO:0007669"/>
    <property type="project" value="UniProtKB-UniRule"/>
</dbReference>
<dbReference type="PIRSF" id="PIRSF016210">
    <property type="entry name" value="UCP016210"/>
    <property type="match status" value="1"/>
</dbReference>
<protein>
    <recommendedName>
        <fullName evidence="4">D-aminoacyl-tRNA deacylase</fullName>
        <ecNumber evidence="4">3.1.1.96</ecNumber>
    </recommendedName>
</protein>
<dbReference type="FunFam" id="3.40.50.10700:FF:000002">
    <property type="entry name" value="D-aminoacyl-tRNA deacylase"/>
    <property type="match status" value="1"/>
</dbReference>
<evidence type="ECO:0000256" key="3">
    <source>
        <dbReference type="ARBA" id="ARBA00022833"/>
    </source>
</evidence>
<dbReference type="RefSeq" id="WP_048202543.1">
    <property type="nucleotide sequence ID" value="NZ_CP009149.1"/>
</dbReference>
<sequence length="255" mass="29262">MKFLLISSNKDLASKNIANHIKEYFDVFETDKELLALTDADLKKADYYIFLSKHRSMANKPSLTVHTPGNLTENNDFGGNPKEICPCDAVLNTLLLKNIYKNYKSYYGNSKIKEFDVSFEVVHHSPTDLKAPTVFVEIGSSEKEWVLKEAGEIIAKSVLETIDAIKTKNYEKKIRAIGFGGGHYAPKFTKLALEDKYYFGYLVPKYASVSEEVLNQLINKMEVDKALIDWKGCRGEDRRKYIEFFEKEGIEWERV</sequence>
<dbReference type="STRING" id="1301915.JH146_1635"/>
<gene>
    <name evidence="4" type="primary">dtdA</name>
    <name evidence="5" type="ORF">JH146_1635</name>
</gene>
<dbReference type="PANTHER" id="PTHR34667:SF1">
    <property type="entry name" value="D-AMINOACYL-TRNA DEACYLASE"/>
    <property type="match status" value="1"/>
</dbReference>
<keyword evidence="2 4" id="KW-0378">Hydrolase</keyword>
<dbReference type="AlphaFoldDB" id="A0A076LHR5"/>
<dbReference type="OrthoDB" id="9863at2157"/>
<dbReference type="NCBIfam" id="NF003071">
    <property type="entry name" value="PRK03995.1-3"/>
    <property type="match status" value="1"/>
</dbReference>
<comment type="cofactor">
    <cofactor evidence="4">
        <name>Zn(2+)</name>
        <dbReference type="ChEBI" id="CHEBI:29105"/>
    </cofactor>
    <text evidence="4">Binds 2 Zn(2+) ions per subunit.</text>
</comment>
<organism evidence="5 6">
    <name type="scientific">Methanocaldococcus bathoardescens</name>
    <dbReference type="NCBI Taxonomy" id="1301915"/>
    <lineage>
        <taxon>Archaea</taxon>
        <taxon>Methanobacteriati</taxon>
        <taxon>Methanobacteriota</taxon>
        <taxon>Methanomada group</taxon>
        <taxon>Methanococci</taxon>
        <taxon>Methanococcales</taxon>
        <taxon>Methanocaldococcaceae</taxon>
        <taxon>Methanocaldococcus</taxon>
    </lineage>
</organism>
<accession>A0A076LHR5</accession>
<dbReference type="InterPro" id="IPR007508">
    <property type="entry name" value="DtdA"/>
</dbReference>
<dbReference type="GeneID" id="24892273"/>
<dbReference type="InterPro" id="IPR018033">
    <property type="entry name" value="Deacylase_DtdA_archaea"/>
</dbReference>
<evidence type="ECO:0000313" key="5">
    <source>
        <dbReference type="EMBL" id="AIJ06477.1"/>
    </source>
</evidence>
<evidence type="ECO:0000256" key="4">
    <source>
        <dbReference type="HAMAP-Rule" id="MF_00562"/>
    </source>
</evidence>
<evidence type="ECO:0000313" key="6">
    <source>
        <dbReference type="Proteomes" id="UP000028781"/>
    </source>
</evidence>
<evidence type="ECO:0000256" key="1">
    <source>
        <dbReference type="ARBA" id="ARBA00022723"/>
    </source>
</evidence>
<dbReference type="HAMAP" id="MF_00562">
    <property type="entry name" value="Deacylase_DtdA"/>
    <property type="match status" value="1"/>
</dbReference>
<dbReference type="EMBL" id="CP009149">
    <property type="protein sequence ID" value="AIJ06477.1"/>
    <property type="molecule type" value="Genomic_DNA"/>
</dbReference>
<keyword evidence="3 4" id="KW-0862">Zinc</keyword>
<dbReference type="Proteomes" id="UP000028781">
    <property type="component" value="Chromosome"/>
</dbReference>
<comment type="similarity">
    <text evidence="4">Belongs to the DtdA deacylase family.</text>
</comment>
<dbReference type="KEGG" id="mjh:JH146_1635"/>
<dbReference type="Gene3D" id="3.40.50.10700">
    <property type="entry name" value="AF0625-like"/>
    <property type="match status" value="1"/>
</dbReference>
<comment type="catalytic activity">
    <reaction evidence="4">
        <text>a D-aminoacyl-tRNA + H2O = a tRNA + a D-alpha-amino acid + H(+)</text>
        <dbReference type="Rhea" id="RHEA:13953"/>
        <dbReference type="Rhea" id="RHEA-COMP:10123"/>
        <dbReference type="Rhea" id="RHEA-COMP:10124"/>
        <dbReference type="ChEBI" id="CHEBI:15377"/>
        <dbReference type="ChEBI" id="CHEBI:15378"/>
        <dbReference type="ChEBI" id="CHEBI:59871"/>
        <dbReference type="ChEBI" id="CHEBI:78442"/>
        <dbReference type="ChEBI" id="CHEBI:79333"/>
        <dbReference type="EC" id="3.1.1.96"/>
    </reaction>
</comment>
<dbReference type="EC" id="3.1.1.96" evidence="4"/>
<comment type="function">
    <text evidence="4">D-aminoacyl-tRNA deacylase with broad substrate specificity. By recycling D-aminoacyl-tRNA to D-amino acids and free tRNA molecules, this enzyme counteracts the toxicity associated with the formation of D-aminoacyl-tRNA entities in vivo.</text>
</comment>
<proteinExistence type="inferred from homology"/>
<name>A0A076LHR5_9EURY</name>
<evidence type="ECO:0000256" key="2">
    <source>
        <dbReference type="ARBA" id="ARBA00022801"/>
    </source>
</evidence>
<dbReference type="GO" id="GO:0051499">
    <property type="term" value="F:D-aminoacyl-tRNA deacylase activity"/>
    <property type="evidence" value="ECO:0007669"/>
    <property type="project" value="UniProtKB-UniRule"/>
</dbReference>
<dbReference type="GO" id="GO:0106026">
    <property type="term" value="F:Gly-tRNA(Ala) deacylase activity"/>
    <property type="evidence" value="ECO:0007669"/>
    <property type="project" value="RHEA"/>
</dbReference>
<dbReference type="PANTHER" id="PTHR34667">
    <property type="entry name" value="D-AMINOACYL-TRNA DEACYLASE"/>
    <property type="match status" value="1"/>
</dbReference>
<dbReference type="SUPFAM" id="SSF142535">
    <property type="entry name" value="AF0625-like"/>
    <property type="match status" value="1"/>
</dbReference>
<comment type="catalytic activity">
    <reaction evidence="4">
        <text>glycyl-tRNA(Ala) + H2O = tRNA(Ala) + glycine + H(+)</text>
        <dbReference type="Rhea" id="RHEA:53744"/>
        <dbReference type="Rhea" id="RHEA-COMP:9657"/>
        <dbReference type="Rhea" id="RHEA-COMP:13640"/>
        <dbReference type="ChEBI" id="CHEBI:15377"/>
        <dbReference type="ChEBI" id="CHEBI:15378"/>
        <dbReference type="ChEBI" id="CHEBI:57305"/>
        <dbReference type="ChEBI" id="CHEBI:78442"/>
        <dbReference type="ChEBI" id="CHEBI:78522"/>
        <dbReference type="EC" id="3.1.1.96"/>
    </reaction>
</comment>
<reference evidence="5 6" key="1">
    <citation type="journal article" date="2015" name="Int. J. Syst. Evol. Microbiol.">
        <title>M ethanocaldococcus bathoardescens sp. nov., a hyperthermophilic methanogen isolated from a volcanically active deep-sea hydrothermal vent.</title>
        <authorList>
            <person name="Stewart L.C."/>
            <person name="Jung J.H."/>
            <person name="Kim Y.T."/>
            <person name="Kwon S.W."/>
            <person name="Park C.S."/>
            <person name="Holden J.F."/>
        </authorList>
    </citation>
    <scope>NUCLEOTIDE SEQUENCE [LARGE SCALE GENOMIC DNA]</scope>
    <source>
        <strain evidence="5 6">JH146</strain>
    </source>
</reference>